<dbReference type="Gene3D" id="3.60.21.10">
    <property type="match status" value="1"/>
</dbReference>
<dbReference type="CDD" id="cd07398">
    <property type="entry name" value="MPP_YbbF-LpxH"/>
    <property type="match status" value="1"/>
</dbReference>
<dbReference type="Proteomes" id="UP000606008">
    <property type="component" value="Unassembled WGS sequence"/>
</dbReference>
<evidence type="ECO:0000256" key="1">
    <source>
        <dbReference type="ARBA" id="ARBA00022475"/>
    </source>
</evidence>
<keyword evidence="4" id="KW-0472">Membrane</keyword>
<evidence type="ECO:0000256" key="2">
    <source>
        <dbReference type="ARBA" id="ARBA00022519"/>
    </source>
</evidence>
<evidence type="ECO:0000313" key="7">
    <source>
        <dbReference type="EMBL" id="NID10420.1"/>
    </source>
</evidence>
<evidence type="ECO:0000313" key="8">
    <source>
        <dbReference type="Proteomes" id="UP000606008"/>
    </source>
</evidence>
<evidence type="ECO:0000256" key="5">
    <source>
        <dbReference type="ARBA" id="ARBA00023211"/>
    </source>
</evidence>
<feature type="domain" description="Calcineurin-like phosphoesterase" evidence="6">
    <location>
        <begin position="8"/>
        <end position="213"/>
    </location>
</feature>
<name>A0ABX0QDF9_9BACT</name>
<reference evidence="7" key="1">
    <citation type="submission" date="2024-05" db="EMBL/GenBank/DDBJ databases">
        <authorList>
            <person name="Jung D.-H."/>
        </authorList>
    </citation>
    <scope>NUCLEOTIDE SEQUENCE</scope>
    <source>
        <strain evidence="7">JA-25</strain>
    </source>
</reference>
<keyword evidence="8" id="KW-1185">Reference proteome</keyword>
<evidence type="ECO:0000256" key="3">
    <source>
        <dbReference type="ARBA" id="ARBA00022723"/>
    </source>
</evidence>
<proteinExistence type="predicted"/>
<dbReference type="EMBL" id="WAEL01000003">
    <property type="protein sequence ID" value="NID10420.1"/>
    <property type="molecule type" value="Genomic_DNA"/>
</dbReference>
<dbReference type="Pfam" id="PF00149">
    <property type="entry name" value="Metallophos"/>
    <property type="match status" value="1"/>
</dbReference>
<keyword evidence="5" id="KW-0464">Manganese</keyword>
<dbReference type="InterPro" id="IPR043461">
    <property type="entry name" value="LpxH-like"/>
</dbReference>
<evidence type="ECO:0000259" key="6">
    <source>
        <dbReference type="Pfam" id="PF00149"/>
    </source>
</evidence>
<gene>
    <name evidence="7" type="ORF">F7231_09570</name>
</gene>
<keyword evidence="3" id="KW-0479">Metal-binding</keyword>
<dbReference type="RefSeq" id="WP_085410845.1">
    <property type="nucleotide sequence ID" value="NZ_WAEL01000003.1"/>
</dbReference>
<dbReference type="InterPro" id="IPR029052">
    <property type="entry name" value="Metallo-depent_PP-like"/>
</dbReference>
<dbReference type="InterPro" id="IPR004843">
    <property type="entry name" value="Calcineurin-like_PHP"/>
</dbReference>
<keyword evidence="2" id="KW-0997">Cell inner membrane</keyword>
<dbReference type="PANTHER" id="PTHR34990:SF2">
    <property type="entry name" value="BLL8164 PROTEIN"/>
    <property type="match status" value="1"/>
</dbReference>
<dbReference type="PANTHER" id="PTHR34990">
    <property type="entry name" value="UDP-2,3-DIACYLGLUCOSAMINE HYDROLASE-RELATED"/>
    <property type="match status" value="1"/>
</dbReference>
<accession>A0ABX0QDF9</accession>
<protein>
    <submittedName>
        <fullName evidence="7">UDP-2,3-diacylglucosamine diphosphatase</fullName>
    </submittedName>
</protein>
<keyword evidence="1" id="KW-1003">Cell membrane</keyword>
<comment type="caution">
    <text evidence="7">The sequence shown here is derived from an EMBL/GenBank/DDBJ whole genome shotgun (WGS) entry which is preliminary data.</text>
</comment>
<dbReference type="SUPFAM" id="SSF56300">
    <property type="entry name" value="Metallo-dependent phosphatases"/>
    <property type="match status" value="1"/>
</dbReference>
<organism evidence="7 8">
    <name type="scientific">Fibrivirga algicola</name>
    <dbReference type="NCBI Taxonomy" id="2950420"/>
    <lineage>
        <taxon>Bacteria</taxon>
        <taxon>Pseudomonadati</taxon>
        <taxon>Bacteroidota</taxon>
        <taxon>Cytophagia</taxon>
        <taxon>Cytophagales</taxon>
        <taxon>Spirosomataceae</taxon>
        <taxon>Fibrivirga</taxon>
    </lineage>
</organism>
<evidence type="ECO:0000256" key="4">
    <source>
        <dbReference type="ARBA" id="ARBA00023136"/>
    </source>
</evidence>
<sequence length="289" mass="32975">MKQATLFRTIVLSDLHLGTAGSKAREAADFLKSHSCQKLILNGDIIDGWQLRQHGVWKKKHTAFFKVVLKQIVHHDTKVIYLRGNHDDFLDQVLPLQVGRNFRIQRDYILSSASAIGVRRFYVTHGDVFDSITSHMKWLAYLGDLGYTWLLWVNKFYNQYRSWRGLSYYSLSQTVKQRIKSAVSYISDFEEKLTELARARQCDGIICGHIHQPAIRQINGLTYMNSGDWVESLSALVEDHEGNWNLLYYSSDMAASACLAETDEAEEGIPLTGNAPIPSVLLSEVFSKR</sequence>